<feature type="non-terminal residue" evidence="2">
    <location>
        <position position="156"/>
    </location>
</feature>
<feature type="region of interest" description="Disordered" evidence="1">
    <location>
        <begin position="37"/>
        <end position="63"/>
    </location>
</feature>
<dbReference type="EMBL" id="BKCP01005738">
    <property type="protein sequence ID" value="GER39689.1"/>
    <property type="molecule type" value="Genomic_DNA"/>
</dbReference>
<evidence type="ECO:0000313" key="2">
    <source>
        <dbReference type="EMBL" id="GER39689.1"/>
    </source>
</evidence>
<accession>A0A5A7Q3H9</accession>
<name>A0A5A7Q3H9_STRAF</name>
<gene>
    <name evidence="2" type="ORF">STAS_16322</name>
</gene>
<dbReference type="AlphaFoldDB" id="A0A5A7Q3H9"/>
<proteinExistence type="predicted"/>
<organism evidence="2 3">
    <name type="scientific">Striga asiatica</name>
    <name type="common">Asiatic witchweed</name>
    <name type="synonym">Buchnera asiatica</name>
    <dbReference type="NCBI Taxonomy" id="4170"/>
    <lineage>
        <taxon>Eukaryota</taxon>
        <taxon>Viridiplantae</taxon>
        <taxon>Streptophyta</taxon>
        <taxon>Embryophyta</taxon>
        <taxon>Tracheophyta</taxon>
        <taxon>Spermatophyta</taxon>
        <taxon>Magnoliopsida</taxon>
        <taxon>eudicotyledons</taxon>
        <taxon>Gunneridae</taxon>
        <taxon>Pentapetalae</taxon>
        <taxon>asterids</taxon>
        <taxon>lamiids</taxon>
        <taxon>Lamiales</taxon>
        <taxon>Orobanchaceae</taxon>
        <taxon>Buchnereae</taxon>
        <taxon>Striga</taxon>
    </lineage>
</organism>
<protein>
    <submittedName>
        <fullName evidence="2">Tetratricopeptide repeat protein</fullName>
    </submittedName>
</protein>
<evidence type="ECO:0000313" key="3">
    <source>
        <dbReference type="Proteomes" id="UP000325081"/>
    </source>
</evidence>
<keyword evidence="3" id="KW-1185">Reference proteome</keyword>
<comment type="caution">
    <text evidence="2">The sequence shown here is derived from an EMBL/GenBank/DDBJ whole genome shotgun (WGS) entry which is preliminary data.</text>
</comment>
<reference evidence="3" key="1">
    <citation type="journal article" date="2019" name="Curr. Biol.">
        <title>Genome Sequence of Striga asiatica Provides Insight into the Evolution of Plant Parasitism.</title>
        <authorList>
            <person name="Yoshida S."/>
            <person name="Kim S."/>
            <person name="Wafula E.K."/>
            <person name="Tanskanen J."/>
            <person name="Kim Y.M."/>
            <person name="Honaas L."/>
            <person name="Yang Z."/>
            <person name="Spallek T."/>
            <person name="Conn C.E."/>
            <person name="Ichihashi Y."/>
            <person name="Cheong K."/>
            <person name="Cui S."/>
            <person name="Der J.P."/>
            <person name="Gundlach H."/>
            <person name="Jiao Y."/>
            <person name="Hori C."/>
            <person name="Ishida J.K."/>
            <person name="Kasahara H."/>
            <person name="Kiba T."/>
            <person name="Kim M.S."/>
            <person name="Koo N."/>
            <person name="Laohavisit A."/>
            <person name="Lee Y.H."/>
            <person name="Lumba S."/>
            <person name="McCourt P."/>
            <person name="Mortimer J.C."/>
            <person name="Mutuku J.M."/>
            <person name="Nomura T."/>
            <person name="Sasaki-Sekimoto Y."/>
            <person name="Seto Y."/>
            <person name="Wang Y."/>
            <person name="Wakatake T."/>
            <person name="Sakakibara H."/>
            <person name="Demura T."/>
            <person name="Yamaguchi S."/>
            <person name="Yoneyama K."/>
            <person name="Manabe R.I."/>
            <person name="Nelson D.C."/>
            <person name="Schulman A.H."/>
            <person name="Timko M.P."/>
            <person name="dePamphilis C.W."/>
            <person name="Choi D."/>
            <person name="Shirasu K."/>
        </authorList>
    </citation>
    <scope>NUCLEOTIDE SEQUENCE [LARGE SCALE GENOMIC DNA]</scope>
    <source>
        <strain evidence="3">cv. UVA1</strain>
    </source>
</reference>
<sequence length="156" mass="17326">MGALSSTCLTRICYNWYNVGTTPTNLSHERISFSQGVTSSVPVTTNAPTKSENNSVSNRNEDSKQKALCLSGIQENKTMLRLHQFDDISSMQQFQQEKENKSKIEYVPINTCDNKTIKSSLTSPFILHIPTSINPSSVAHLTKLVCRPCLHHPNGS</sequence>
<evidence type="ECO:0000256" key="1">
    <source>
        <dbReference type="SAM" id="MobiDB-lite"/>
    </source>
</evidence>
<feature type="compositionally biased region" description="Polar residues" evidence="1">
    <location>
        <begin position="37"/>
        <end position="58"/>
    </location>
</feature>
<dbReference type="Proteomes" id="UP000325081">
    <property type="component" value="Unassembled WGS sequence"/>
</dbReference>